<keyword evidence="3" id="KW-1185">Reference proteome</keyword>
<reference evidence="2" key="1">
    <citation type="submission" date="2022-11" db="EMBL/GenBank/DDBJ databases">
        <title>Hoeflea poritis sp. nov., isolated from scleractinian coral Porites lutea.</title>
        <authorList>
            <person name="Zhang G."/>
            <person name="Wei Q."/>
            <person name="Cai L."/>
        </authorList>
    </citation>
    <scope>NUCLEOTIDE SEQUENCE</scope>
    <source>
        <strain evidence="2">E7-10</strain>
    </source>
</reference>
<sequence>MRIAILLADNDDTDLSRNHPDDGEKFRALLGRHRPDWIYESVPVKDDVFPDSASDYQGYVITGSPSSVNDDVAWIIRLKEFIRELDRLKIPTVGACFGHQAIAAALGGRVGSNPDGWGLGIEPTRFMRHTRWMDPPHAELKLYSAHKEQVLELPDDATVLGSSPIAPVGAFAIGQHIFTTQHHPEITPGYMSDLVQVVADIAEPEAVDKARETIKGSDQGDDFAGWMVRFFELPR</sequence>
<dbReference type="InterPro" id="IPR029062">
    <property type="entry name" value="Class_I_gatase-like"/>
</dbReference>
<dbReference type="Pfam" id="PF00117">
    <property type="entry name" value="GATase"/>
    <property type="match status" value="1"/>
</dbReference>
<name>A0ABT4VK31_9HYPH</name>
<dbReference type="Gene3D" id="3.40.50.880">
    <property type="match status" value="1"/>
</dbReference>
<dbReference type="InterPro" id="IPR017926">
    <property type="entry name" value="GATASE"/>
</dbReference>
<keyword evidence="2" id="KW-0315">Glutamine amidotransferase</keyword>
<evidence type="ECO:0000259" key="1">
    <source>
        <dbReference type="Pfam" id="PF00117"/>
    </source>
</evidence>
<evidence type="ECO:0000313" key="2">
    <source>
        <dbReference type="EMBL" id="MDA4844959.1"/>
    </source>
</evidence>
<organism evidence="2 3">
    <name type="scientific">Hoeflea poritis</name>
    <dbReference type="NCBI Taxonomy" id="2993659"/>
    <lineage>
        <taxon>Bacteria</taxon>
        <taxon>Pseudomonadati</taxon>
        <taxon>Pseudomonadota</taxon>
        <taxon>Alphaproteobacteria</taxon>
        <taxon>Hyphomicrobiales</taxon>
        <taxon>Rhizobiaceae</taxon>
        <taxon>Hoeflea</taxon>
    </lineage>
</organism>
<dbReference type="PANTHER" id="PTHR42695:SF5">
    <property type="entry name" value="GLUTAMINE AMIDOTRANSFERASE YLR126C-RELATED"/>
    <property type="match status" value="1"/>
</dbReference>
<feature type="domain" description="Glutamine amidotransferase" evidence="1">
    <location>
        <begin position="52"/>
        <end position="189"/>
    </location>
</feature>
<dbReference type="CDD" id="cd01741">
    <property type="entry name" value="GATase1_1"/>
    <property type="match status" value="1"/>
</dbReference>
<gene>
    <name evidence="2" type="ORF">OOZ53_06330</name>
</gene>
<protein>
    <submittedName>
        <fullName evidence="2">Type 1 glutamine amidotransferase</fullName>
    </submittedName>
</protein>
<dbReference type="Proteomes" id="UP001148313">
    <property type="component" value="Unassembled WGS sequence"/>
</dbReference>
<dbReference type="InterPro" id="IPR044992">
    <property type="entry name" value="ChyE-like"/>
</dbReference>
<dbReference type="EMBL" id="JAPJZH010000003">
    <property type="protein sequence ID" value="MDA4844959.1"/>
    <property type="molecule type" value="Genomic_DNA"/>
</dbReference>
<dbReference type="PROSITE" id="PS51273">
    <property type="entry name" value="GATASE_TYPE_1"/>
    <property type="match status" value="1"/>
</dbReference>
<comment type="caution">
    <text evidence="2">The sequence shown here is derived from an EMBL/GenBank/DDBJ whole genome shotgun (WGS) entry which is preliminary data.</text>
</comment>
<dbReference type="PANTHER" id="PTHR42695">
    <property type="entry name" value="GLUTAMINE AMIDOTRANSFERASE YLR126C-RELATED"/>
    <property type="match status" value="1"/>
</dbReference>
<proteinExistence type="predicted"/>
<evidence type="ECO:0000313" key="3">
    <source>
        <dbReference type="Proteomes" id="UP001148313"/>
    </source>
</evidence>
<dbReference type="RefSeq" id="WP_271088511.1">
    <property type="nucleotide sequence ID" value="NZ_JAPJZH010000003.1"/>
</dbReference>
<dbReference type="SUPFAM" id="SSF52317">
    <property type="entry name" value="Class I glutamine amidotransferase-like"/>
    <property type="match status" value="1"/>
</dbReference>
<accession>A0ABT4VK31</accession>